<dbReference type="SUPFAM" id="SSF54060">
    <property type="entry name" value="His-Me finger endonucleases"/>
    <property type="match status" value="1"/>
</dbReference>
<dbReference type="STRING" id="428406.Rpic12D_2277"/>
<dbReference type="HOGENOM" id="CLU_1081296_0_0_4"/>
<sequence length="257" mass="28286">MTDNEFLRKFGSRIKRSLYCWEWTGGRTGNGYGACRVDGKNIGAHIASYVAANGPLAPGMCVMHVCDNPLCVRPDHLEAGTDADNMNDKTRKGRAASGERNGRAKLSEAQVAEIRGLLKKGIAKRVIARTYGVSDTLIRYISVGKNWSEGKPKSPGEEMLCELMTSKGIDGWCREYKFCPDRKWRFDVAFVEKKVAVEVEGGTFSGGRHTRGTGFAADCEKYSTAAVMGWRVLRFTTDQVKSGMALRMLQQAIGRAA</sequence>
<dbReference type="EMBL" id="CP001644">
    <property type="protein sequence ID" value="ACS63551.1"/>
    <property type="molecule type" value="Genomic_DNA"/>
</dbReference>
<evidence type="ECO:0000259" key="2">
    <source>
        <dbReference type="Pfam" id="PF13392"/>
    </source>
</evidence>
<dbReference type="KEGG" id="rpf:Rpic12D_2277"/>
<dbReference type="Pfam" id="PF13392">
    <property type="entry name" value="HNH_3"/>
    <property type="match status" value="1"/>
</dbReference>
<reference evidence="3" key="1">
    <citation type="submission" date="2009-06" db="EMBL/GenBank/DDBJ databases">
        <title>Complete sequence chromosome 1 of Ralstonia pickettii 12D.</title>
        <authorList>
            <consortium name="US DOE Joint Genome Institute"/>
            <person name="Lucas S."/>
            <person name="Copeland A."/>
            <person name="Lapidus A."/>
            <person name="Glavina del Rio T."/>
            <person name="Dalin E."/>
            <person name="Tice H."/>
            <person name="Bruce D."/>
            <person name="Goodwin L."/>
            <person name="Pitluck S."/>
            <person name="Sims D."/>
            <person name="Meincke L."/>
            <person name="Brettin T."/>
            <person name="Detter J.C."/>
            <person name="Han C."/>
            <person name="Larimer F."/>
            <person name="Land M."/>
            <person name="Hauser L."/>
            <person name="Kyrpides N."/>
            <person name="Ovchinnikova G."/>
            <person name="Marsh T."/>
            <person name="Richardson P."/>
        </authorList>
    </citation>
    <scope>NUCLEOTIDE SEQUENCE [LARGE SCALE GENOMIC DNA]</scope>
    <source>
        <strain evidence="3">12D</strain>
    </source>
</reference>
<accession>C6BBU5</accession>
<dbReference type="Gene3D" id="1.10.10.60">
    <property type="entry name" value="Homeodomain-like"/>
    <property type="match status" value="1"/>
</dbReference>
<protein>
    <recommendedName>
        <fullName evidence="2">HNH nuclease domain-containing protein</fullName>
    </recommendedName>
</protein>
<feature type="domain" description="HNH nuclease" evidence="2">
    <location>
        <begin position="44"/>
        <end position="86"/>
    </location>
</feature>
<dbReference type="AlphaFoldDB" id="C6BBU5"/>
<gene>
    <name evidence="3" type="ordered locus">Rpic12D_2277</name>
</gene>
<evidence type="ECO:0000313" key="3">
    <source>
        <dbReference type="EMBL" id="ACS63551.1"/>
    </source>
</evidence>
<dbReference type="InterPro" id="IPR003615">
    <property type="entry name" value="HNH_nuc"/>
</dbReference>
<dbReference type="InterPro" id="IPR011335">
    <property type="entry name" value="Restrct_endonuc-II-like"/>
</dbReference>
<proteinExistence type="predicted"/>
<evidence type="ECO:0000256" key="1">
    <source>
        <dbReference type="SAM" id="MobiDB-lite"/>
    </source>
</evidence>
<dbReference type="InterPro" id="IPR044925">
    <property type="entry name" value="His-Me_finger_sf"/>
</dbReference>
<feature type="region of interest" description="Disordered" evidence="1">
    <location>
        <begin position="81"/>
        <end position="102"/>
    </location>
</feature>
<dbReference type="SUPFAM" id="SSF52980">
    <property type="entry name" value="Restriction endonuclease-like"/>
    <property type="match status" value="1"/>
</dbReference>
<dbReference type="Gene3D" id="3.40.960.10">
    <property type="entry name" value="VSR Endonuclease"/>
    <property type="match status" value="1"/>
</dbReference>
<name>C6BBU5_RALP1</name>
<organism evidence="3">
    <name type="scientific">Ralstonia pickettii (strain 12D)</name>
    <dbReference type="NCBI Taxonomy" id="428406"/>
    <lineage>
        <taxon>Bacteria</taxon>
        <taxon>Pseudomonadati</taxon>
        <taxon>Pseudomonadota</taxon>
        <taxon>Betaproteobacteria</taxon>
        <taxon>Burkholderiales</taxon>
        <taxon>Burkholderiaceae</taxon>
        <taxon>Ralstonia</taxon>
    </lineage>
</organism>